<keyword evidence="1" id="KW-0238">DNA-binding</keyword>
<dbReference type="SUPFAM" id="SSF47823">
    <property type="entry name" value="lambda integrase-like, N-terminal domain"/>
    <property type="match status" value="1"/>
</dbReference>
<reference evidence="2 3" key="1">
    <citation type="submission" date="2021-03" db="EMBL/GenBank/DDBJ databases">
        <title>Sequencing the genomes of 1000 actinobacteria strains.</title>
        <authorList>
            <person name="Klenk H.-P."/>
        </authorList>
    </citation>
    <scope>NUCLEOTIDE SEQUENCE [LARGE SCALE GENOMIC DNA]</scope>
    <source>
        <strain evidence="2 3">DSM 14564</strain>
    </source>
</reference>
<proteinExistence type="predicted"/>
<keyword evidence="3" id="KW-1185">Reference proteome</keyword>
<gene>
    <name evidence="2" type="ORF">JOF44_000191</name>
</gene>
<dbReference type="EMBL" id="JAGIOC010000001">
    <property type="protein sequence ID" value="MBP2407288.1"/>
    <property type="molecule type" value="Genomic_DNA"/>
</dbReference>
<organism evidence="2 3">
    <name type="scientific">Brachybacterium fresconis</name>
    <dbReference type="NCBI Taxonomy" id="173363"/>
    <lineage>
        <taxon>Bacteria</taxon>
        <taxon>Bacillati</taxon>
        <taxon>Actinomycetota</taxon>
        <taxon>Actinomycetes</taxon>
        <taxon>Micrococcales</taxon>
        <taxon>Dermabacteraceae</taxon>
        <taxon>Brachybacterium</taxon>
    </lineage>
</organism>
<accession>A0ABS4YEU4</accession>
<evidence type="ECO:0000313" key="2">
    <source>
        <dbReference type="EMBL" id="MBP2407288.1"/>
    </source>
</evidence>
<dbReference type="InterPro" id="IPR010998">
    <property type="entry name" value="Integrase_recombinase_N"/>
</dbReference>
<evidence type="ECO:0000313" key="3">
    <source>
        <dbReference type="Proteomes" id="UP000698222"/>
    </source>
</evidence>
<protein>
    <recommendedName>
        <fullName evidence="4">Core-binding (CB) domain-containing protein</fullName>
    </recommendedName>
</protein>
<name>A0ABS4YEU4_9MICO</name>
<dbReference type="Proteomes" id="UP000698222">
    <property type="component" value="Unassembled WGS sequence"/>
</dbReference>
<sequence>MKAWVVWGRGAGCVLCSLRPEDSEGDAVGAELETTSPYIPAISPEDVQSVGNLLTSSRSAETRRSYASAIRTFTTWCRERGYRSFPASPEVIGLFPVRGDGERRVVGVERLVVLL</sequence>
<comment type="caution">
    <text evidence="2">The sequence shown here is derived from an EMBL/GenBank/DDBJ whole genome shotgun (WGS) entry which is preliminary data.</text>
</comment>
<evidence type="ECO:0008006" key="4">
    <source>
        <dbReference type="Google" id="ProtNLM"/>
    </source>
</evidence>
<evidence type="ECO:0000256" key="1">
    <source>
        <dbReference type="ARBA" id="ARBA00023125"/>
    </source>
</evidence>
<dbReference type="Gene3D" id="1.10.150.130">
    <property type="match status" value="1"/>
</dbReference>